<dbReference type="SUPFAM" id="SSF81383">
    <property type="entry name" value="F-box domain"/>
    <property type="match status" value="1"/>
</dbReference>
<organism evidence="3 4">
    <name type="scientific">Sesamum indicum</name>
    <name type="common">Oriental sesame</name>
    <name type="synonym">Sesamum orientale</name>
    <dbReference type="NCBI Taxonomy" id="4182"/>
    <lineage>
        <taxon>Eukaryota</taxon>
        <taxon>Viridiplantae</taxon>
        <taxon>Streptophyta</taxon>
        <taxon>Embryophyta</taxon>
        <taxon>Tracheophyta</taxon>
        <taxon>Spermatophyta</taxon>
        <taxon>Magnoliopsida</taxon>
        <taxon>eudicotyledons</taxon>
        <taxon>Gunneridae</taxon>
        <taxon>Pentapetalae</taxon>
        <taxon>asterids</taxon>
        <taxon>lamiids</taxon>
        <taxon>Lamiales</taxon>
        <taxon>Pedaliaceae</taxon>
        <taxon>Sesamum</taxon>
    </lineage>
</organism>
<evidence type="ECO:0000256" key="1">
    <source>
        <dbReference type="RuleBase" id="RU369085"/>
    </source>
</evidence>
<keyword evidence="1" id="KW-0539">Nucleus</keyword>
<dbReference type="KEGG" id="sind:105162573"/>
<keyword evidence="1" id="KW-0833">Ubl conjugation pathway</keyword>
<dbReference type="GO" id="GO:0016567">
    <property type="term" value="P:protein ubiquitination"/>
    <property type="evidence" value="ECO:0007669"/>
    <property type="project" value="UniProtKB-UniRule"/>
</dbReference>
<reference evidence="4" key="1">
    <citation type="submission" date="2025-08" db="UniProtKB">
        <authorList>
            <consortium name="RefSeq"/>
        </authorList>
    </citation>
    <scope>IDENTIFICATION</scope>
</reference>
<dbReference type="AlphaFoldDB" id="A0A6I9T9H5"/>
<name>A0A6I9T9H5_SESIN</name>
<dbReference type="GO" id="GO:0009740">
    <property type="term" value="P:gibberellic acid mediated signaling pathway"/>
    <property type="evidence" value="ECO:0007669"/>
    <property type="project" value="TreeGrafter"/>
</dbReference>
<dbReference type="InParanoid" id="A0A6I9T9H5"/>
<dbReference type="Gene3D" id="1.20.1280.50">
    <property type="match status" value="1"/>
</dbReference>
<dbReference type="GO" id="GO:0005737">
    <property type="term" value="C:cytoplasm"/>
    <property type="evidence" value="ECO:0007669"/>
    <property type="project" value="TreeGrafter"/>
</dbReference>
<protein>
    <recommendedName>
        <fullName evidence="1">F-box protein</fullName>
    </recommendedName>
</protein>
<dbReference type="PANTHER" id="PTHR12874:SF16">
    <property type="entry name" value="OS01G0800800 PROTEIN"/>
    <property type="match status" value="1"/>
</dbReference>
<comment type="function">
    <text evidence="1">Acts as a component of a SCF E3 ubiquitin ligase complexes.</text>
</comment>
<evidence type="ECO:0000313" key="3">
    <source>
        <dbReference type="Proteomes" id="UP000504604"/>
    </source>
</evidence>
<sequence>MFLETSDTMQKCSPPWQVLDLVANHLDPGTLATAACVCKSWSISMSSDHLWQPICSSTYPSLSNLRAAASDVPYSKLYSLGRAADKRRVQKPLKPHLSLHDLFFAVDVQTSRESVVTVAKPGGELKLDKNGVFRFDIEVESDKLVGFEALDSLRITWNVVLEGFKGVFTMMDCKGKGSFVLGLEGWFSKELPPAGCCSSDAASGLVADLRLGLRESGGKVVVEKISVGVLSIVSWRYVCVDDALRYLQHFLLPCNV</sequence>
<dbReference type="InterPro" id="IPR036047">
    <property type="entry name" value="F-box-like_dom_sf"/>
</dbReference>
<gene>
    <name evidence="4" type="primary">LOC105162573</name>
</gene>
<keyword evidence="3" id="KW-1185">Reference proteome</keyword>
<evidence type="ECO:0000313" key="4">
    <source>
        <dbReference type="RefSeq" id="XP_011078935.1"/>
    </source>
</evidence>
<dbReference type="GeneID" id="105162573"/>
<dbReference type="PANTHER" id="PTHR12874">
    <property type="entry name" value="F-BOX ONLY PROTEIN 48-RELATED"/>
    <property type="match status" value="1"/>
</dbReference>
<evidence type="ECO:0000259" key="2">
    <source>
        <dbReference type="Pfam" id="PF12937"/>
    </source>
</evidence>
<dbReference type="Proteomes" id="UP000504604">
    <property type="component" value="Linkage group LG5"/>
</dbReference>
<dbReference type="RefSeq" id="XP_011078935.1">
    <property type="nucleotide sequence ID" value="XM_011080633.2"/>
</dbReference>
<dbReference type="GO" id="GO:0019005">
    <property type="term" value="C:SCF ubiquitin ligase complex"/>
    <property type="evidence" value="ECO:0007669"/>
    <property type="project" value="UniProtKB-UniRule"/>
</dbReference>
<feature type="domain" description="F-box" evidence="2">
    <location>
        <begin position="19"/>
        <end position="55"/>
    </location>
</feature>
<dbReference type="OrthoDB" id="1905685at2759"/>
<proteinExistence type="predicted"/>
<accession>A0A6I9T9H5</accession>
<comment type="subcellular location">
    <subcellularLocation>
        <location evidence="1">Nucleus</location>
    </subcellularLocation>
</comment>
<dbReference type="InterPro" id="IPR001810">
    <property type="entry name" value="F-box_dom"/>
</dbReference>
<comment type="pathway">
    <text evidence="1">Protein modification; protein ubiquitination.</text>
</comment>
<dbReference type="GO" id="GO:0031146">
    <property type="term" value="P:SCF-dependent proteasomal ubiquitin-dependent protein catabolic process"/>
    <property type="evidence" value="ECO:0007669"/>
    <property type="project" value="UniProtKB-UniRule"/>
</dbReference>
<dbReference type="GO" id="GO:0005634">
    <property type="term" value="C:nucleus"/>
    <property type="evidence" value="ECO:0007669"/>
    <property type="project" value="UniProtKB-SubCell"/>
</dbReference>
<dbReference type="Pfam" id="PF12937">
    <property type="entry name" value="F-box-like"/>
    <property type="match status" value="1"/>
</dbReference>
<comment type="subunit">
    <text evidence="1">Component of the SCF-type E3 ligase complex.</text>
</comment>